<dbReference type="AlphaFoldDB" id="A0A4V3ISW6"/>
<dbReference type="PROSITE" id="PS00211">
    <property type="entry name" value="ABC_TRANSPORTER_1"/>
    <property type="match status" value="1"/>
</dbReference>
<evidence type="ECO:0000313" key="8">
    <source>
        <dbReference type="Proteomes" id="UP000298170"/>
    </source>
</evidence>
<dbReference type="SMART" id="SM00382">
    <property type="entry name" value="AAA"/>
    <property type="match status" value="1"/>
</dbReference>
<keyword evidence="3" id="KW-0547">Nucleotide-binding</keyword>
<dbReference type="InterPro" id="IPR003593">
    <property type="entry name" value="AAA+_ATPase"/>
</dbReference>
<gene>
    <name evidence="7" type="ORF">E3T39_01120</name>
</gene>
<dbReference type="PROSITE" id="PS50893">
    <property type="entry name" value="ABC_TRANSPORTER_2"/>
    <property type="match status" value="1"/>
</dbReference>
<dbReference type="CDD" id="cd03224">
    <property type="entry name" value="ABC_TM1139_LivF_branched"/>
    <property type="match status" value="1"/>
</dbReference>
<dbReference type="GO" id="GO:0005524">
    <property type="term" value="F:ATP binding"/>
    <property type="evidence" value="ECO:0007669"/>
    <property type="project" value="UniProtKB-KW"/>
</dbReference>
<dbReference type="RefSeq" id="WP_134512936.1">
    <property type="nucleotide sequence ID" value="NZ_SOHJ01000002.1"/>
</dbReference>
<evidence type="ECO:0000256" key="1">
    <source>
        <dbReference type="ARBA" id="ARBA00005417"/>
    </source>
</evidence>
<keyword evidence="2" id="KW-0813">Transport</keyword>
<evidence type="ECO:0000256" key="4">
    <source>
        <dbReference type="ARBA" id="ARBA00022840"/>
    </source>
</evidence>
<evidence type="ECO:0000313" key="7">
    <source>
        <dbReference type="EMBL" id="TFD62581.1"/>
    </source>
</evidence>
<keyword evidence="8" id="KW-1185">Reference proteome</keyword>
<evidence type="ECO:0000256" key="5">
    <source>
        <dbReference type="ARBA" id="ARBA00022970"/>
    </source>
</evidence>
<protein>
    <submittedName>
        <fullName evidence="7">ABC transporter ATP-binding protein</fullName>
    </submittedName>
</protein>
<proteinExistence type="inferred from homology"/>
<reference evidence="7 8" key="1">
    <citation type="submission" date="2019-03" db="EMBL/GenBank/DDBJ databases">
        <title>Genomics of glacier-inhabiting Cryobacterium strains.</title>
        <authorList>
            <person name="Liu Q."/>
            <person name="Xin Y.-H."/>
        </authorList>
    </citation>
    <scope>NUCLEOTIDE SEQUENCE [LARGE SCALE GENOMIC DNA]</scope>
    <source>
        <strain evidence="7 8">Sr39</strain>
    </source>
</reference>
<comment type="similarity">
    <text evidence="1">Belongs to the ABC transporter superfamily.</text>
</comment>
<feature type="domain" description="ABC transporter" evidence="6">
    <location>
        <begin position="2"/>
        <end position="234"/>
    </location>
</feature>
<sequence length="234" mass="25054">MLQVKNISAYYGDAQALENVSLAVSESGVVALLGPNAAGKSTTLRVISGILPAASGSVTFNGEDITTASPQERVELGLVHVPEGRKLFGTLSVEDNLLLGGYCGRKDRKTGSRLERVYERFPKLKERRNQDAGLLSGGEQQMVAVGRGLMAQPKVLMIDEMSLGLAPLIVKQMFSLVQEIALEGVCVLIVEQHVQNALAVSHHGFIIESGVTRVAGTAQELMESALVRESYLGH</sequence>
<dbReference type="InterPro" id="IPR017871">
    <property type="entry name" value="ABC_transporter-like_CS"/>
</dbReference>
<evidence type="ECO:0000256" key="3">
    <source>
        <dbReference type="ARBA" id="ARBA00022741"/>
    </source>
</evidence>
<dbReference type="InterPro" id="IPR052156">
    <property type="entry name" value="BCAA_Transport_ATP-bd_LivF"/>
</dbReference>
<dbReference type="OrthoDB" id="9776369at2"/>
<dbReference type="PANTHER" id="PTHR43820:SF4">
    <property type="entry name" value="HIGH-AFFINITY BRANCHED-CHAIN AMINO ACID TRANSPORT ATP-BINDING PROTEIN LIVF"/>
    <property type="match status" value="1"/>
</dbReference>
<keyword evidence="4 7" id="KW-0067">ATP-binding</keyword>
<accession>A0A4V3ISW6</accession>
<dbReference type="GO" id="GO:0016887">
    <property type="term" value="F:ATP hydrolysis activity"/>
    <property type="evidence" value="ECO:0007669"/>
    <property type="project" value="InterPro"/>
</dbReference>
<comment type="caution">
    <text evidence="7">The sequence shown here is derived from an EMBL/GenBank/DDBJ whole genome shotgun (WGS) entry which is preliminary data.</text>
</comment>
<dbReference type="InterPro" id="IPR003439">
    <property type="entry name" value="ABC_transporter-like_ATP-bd"/>
</dbReference>
<name>A0A4V3ISW6_9MICO</name>
<dbReference type="Proteomes" id="UP000298170">
    <property type="component" value="Unassembled WGS sequence"/>
</dbReference>
<dbReference type="GO" id="GO:0015658">
    <property type="term" value="F:branched-chain amino acid transmembrane transporter activity"/>
    <property type="evidence" value="ECO:0007669"/>
    <property type="project" value="TreeGrafter"/>
</dbReference>
<dbReference type="PANTHER" id="PTHR43820">
    <property type="entry name" value="HIGH-AFFINITY BRANCHED-CHAIN AMINO ACID TRANSPORT ATP-BINDING PROTEIN LIVF"/>
    <property type="match status" value="1"/>
</dbReference>
<dbReference type="EMBL" id="SOHJ01000002">
    <property type="protein sequence ID" value="TFD62581.1"/>
    <property type="molecule type" value="Genomic_DNA"/>
</dbReference>
<keyword evidence="5" id="KW-0029">Amino-acid transport</keyword>
<evidence type="ECO:0000259" key="6">
    <source>
        <dbReference type="PROSITE" id="PS50893"/>
    </source>
</evidence>
<evidence type="ECO:0000256" key="2">
    <source>
        <dbReference type="ARBA" id="ARBA00022448"/>
    </source>
</evidence>
<dbReference type="Gene3D" id="3.40.50.300">
    <property type="entry name" value="P-loop containing nucleotide triphosphate hydrolases"/>
    <property type="match status" value="1"/>
</dbReference>
<dbReference type="GO" id="GO:0015807">
    <property type="term" value="P:L-amino acid transport"/>
    <property type="evidence" value="ECO:0007669"/>
    <property type="project" value="TreeGrafter"/>
</dbReference>
<organism evidence="7 8">
    <name type="scientific">Cryobacterium suzukii</name>
    <dbReference type="NCBI Taxonomy" id="1259198"/>
    <lineage>
        <taxon>Bacteria</taxon>
        <taxon>Bacillati</taxon>
        <taxon>Actinomycetota</taxon>
        <taxon>Actinomycetes</taxon>
        <taxon>Micrococcales</taxon>
        <taxon>Microbacteriaceae</taxon>
        <taxon>Cryobacterium</taxon>
    </lineage>
</organism>
<dbReference type="SUPFAM" id="SSF52540">
    <property type="entry name" value="P-loop containing nucleoside triphosphate hydrolases"/>
    <property type="match status" value="1"/>
</dbReference>
<dbReference type="InterPro" id="IPR027417">
    <property type="entry name" value="P-loop_NTPase"/>
</dbReference>
<dbReference type="Pfam" id="PF00005">
    <property type="entry name" value="ABC_tran"/>
    <property type="match status" value="1"/>
</dbReference>